<evidence type="ECO:0000259" key="2">
    <source>
        <dbReference type="Pfam" id="PF08327"/>
    </source>
</evidence>
<dbReference type="SUPFAM" id="SSF55961">
    <property type="entry name" value="Bet v1-like"/>
    <property type="match status" value="1"/>
</dbReference>
<dbReference type="CDD" id="cd07826">
    <property type="entry name" value="SRPBCC_CalC_Aha1-like_9"/>
    <property type="match status" value="1"/>
</dbReference>
<dbReference type="EMBL" id="JACCBN010000001">
    <property type="protein sequence ID" value="NYD33951.1"/>
    <property type="molecule type" value="Genomic_DNA"/>
</dbReference>
<evidence type="ECO:0000313" key="4">
    <source>
        <dbReference type="Proteomes" id="UP000535890"/>
    </source>
</evidence>
<reference evidence="3 4" key="1">
    <citation type="submission" date="2020-07" db="EMBL/GenBank/DDBJ databases">
        <title>Sequencing the genomes of 1000 actinobacteria strains.</title>
        <authorList>
            <person name="Klenk H.-P."/>
        </authorList>
    </citation>
    <scope>NUCLEOTIDE SEQUENCE [LARGE SCALE GENOMIC DNA]</scope>
    <source>
        <strain evidence="3 4">DSM 45772</strain>
    </source>
</reference>
<evidence type="ECO:0000256" key="1">
    <source>
        <dbReference type="ARBA" id="ARBA00006817"/>
    </source>
</evidence>
<keyword evidence="4" id="KW-1185">Reference proteome</keyword>
<gene>
    <name evidence="3" type="ORF">BJ983_000053</name>
</gene>
<accession>A0A7Y9J3L6</accession>
<dbReference type="AlphaFoldDB" id="A0A7Y9J3L6"/>
<dbReference type="RefSeq" id="WP_179791965.1">
    <property type="nucleotide sequence ID" value="NZ_BAABHP010000012.1"/>
</dbReference>
<dbReference type="Gene3D" id="3.30.530.20">
    <property type="match status" value="1"/>
</dbReference>
<dbReference type="InterPro" id="IPR023393">
    <property type="entry name" value="START-like_dom_sf"/>
</dbReference>
<dbReference type="Pfam" id="PF08327">
    <property type="entry name" value="AHSA1"/>
    <property type="match status" value="1"/>
</dbReference>
<sequence length="158" mass="17645">MTTTLQTTIEADPTVPAIRITREFDAPPSAVFRAHVDPVLVVQWLGPRRLTMTVQHWDARTGGGYRYTHVGEDGTEHHFLGSFHEIRPDERIVQTFAYVPFADQVALETMTFTELPGGRCRLEGFSLCGSFEGRDAMLASGMDEGVVQGYERLDEVLS</sequence>
<comment type="caution">
    <text evidence="3">The sequence shown here is derived from an EMBL/GenBank/DDBJ whole genome shotgun (WGS) entry which is preliminary data.</text>
</comment>
<name>A0A7Y9J3L6_9PSEU</name>
<evidence type="ECO:0000313" key="3">
    <source>
        <dbReference type="EMBL" id="NYD33951.1"/>
    </source>
</evidence>
<dbReference type="InterPro" id="IPR013538">
    <property type="entry name" value="ASHA1/2-like_C"/>
</dbReference>
<proteinExistence type="inferred from homology"/>
<feature type="domain" description="Activator of Hsp90 ATPase homologue 1/2-like C-terminal" evidence="2">
    <location>
        <begin position="25"/>
        <end position="157"/>
    </location>
</feature>
<comment type="similarity">
    <text evidence="1">Belongs to the AHA1 family.</text>
</comment>
<protein>
    <submittedName>
        <fullName evidence="3">Uncharacterized protein YndB with AHSA1/START domain</fullName>
    </submittedName>
</protein>
<dbReference type="Proteomes" id="UP000535890">
    <property type="component" value="Unassembled WGS sequence"/>
</dbReference>
<organism evidence="3 4">
    <name type="scientific">Actinomycetospora corticicola</name>
    <dbReference type="NCBI Taxonomy" id="663602"/>
    <lineage>
        <taxon>Bacteria</taxon>
        <taxon>Bacillati</taxon>
        <taxon>Actinomycetota</taxon>
        <taxon>Actinomycetes</taxon>
        <taxon>Pseudonocardiales</taxon>
        <taxon>Pseudonocardiaceae</taxon>
        <taxon>Actinomycetospora</taxon>
    </lineage>
</organism>